<dbReference type="PROSITE" id="PS50005">
    <property type="entry name" value="TPR"/>
    <property type="match status" value="1"/>
</dbReference>
<feature type="domain" description="OmpR/PhoB-type" evidence="7">
    <location>
        <begin position="9"/>
        <end position="106"/>
    </location>
</feature>
<dbReference type="EMBL" id="STGY01000028">
    <property type="protein sequence ID" value="THV42223.1"/>
    <property type="molecule type" value="Genomic_DNA"/>
</dbReference>
<dbReference type="Gene3D" id="3.40.50.300">
    <property type="entry name" value="P-loop containing nucleotide triphosphate hydrolases"/>
    <property type="match status" value="1"/>
</dbReference>
<feature type="repeat" description="TPR" evidence="5">
    <location>
        <begin position="766"/>
        <end position="799"/>
    </location>
</feature>
<evidence type="ECO:0000256" key="6">
    <source>
        <dbReference type="PROSITE-ProRule" id="PRU01091"/>
    </source>
</evidence>
<reference evidence="9" key="1">
    <citation type="submission" date="2019-04" db="EMBL/GenBank/DDBJ databases">
        <title>Nocardioides xinjiangensis sp. nov.</title>
        <authorList>
            <person name="Liu S."/>
        </authorList>
    </citation>
    <scope>NUCLEOTIDE SEQUENCE [LARGE SCALE GENOMIC DNA]</scope>
    <source>
        <strain evidence="9">18</strain>
    </source>
</reference>
<dbReference type="Gene3D" id="1.25.40.10">
    <property type="entry name" value="Tetratricopeptide repeat domain"/>
    <property type="match status" value="3"/>
</dbReference>
<dbReference type="InterPro" id="IPR036388">
    <property type="entry name" value="WH-like_DNA-bd_sf"/>
</dbReference>
<evidence type="ECO:0000256" key="4">
    <source>
        <dbReference type="ARBA" id="ARBA00023163"/>
    </source>
</evidence>
<evidence type="ECO:0000256" key="5">
    <source>
        <dbReference type="PROSITE-ProRule" id="PRU00339"/>
    </source>
</evidence>
<dbReference type="SUPFAM" id="SSF52540">
    <property type="entry name" value="P-loop containing nucleoside triphosphate hydrolases"/>
    <property type="match status" value="1"/>
</dbReference>
<keyword evidence="4" id="KW-0804">Transcription</keyword>
<protein>
    <submittedName>
        <fullName evidence="8">Tetratricopeptide repeat protein</fullName>
    </submittedName>
</protein>
<dbReference type="GO" id="GO:0006355">
    <property type="term" value="P:regulation of DNA-templated transcription"/>
    <property type="evidence" value="ECO:0007669"/>
    <property type="project" value="InterPro"/>
</dbReference>
<dbReference type="GO" id="GO:0003677">
    <property type="term" value="F:DNA binding"/>
    <property type="evidence" value="ECO:0007669"/>
    <property type="project" value="UniProtKB-UniRule"/>
</dbReference>
<dbReference type="SMART" id="SM01043">
    <property type="entry name" value="BTAD"/>
    <property type="match status" value="1"/>
</dbReference>
<evidence type="ECO:0000313" key="9">
    <source>
        <dbReference type="Proteomes" id="UP000308760"/>
    </source>
</evidence>
<organism evidence="8 9">
    <name type="scientific">Glycomyces buryatensis</name>
    <dbReference type="NCBI Taxonomy" id="2570927"/>
    <lineage>
        <taxon>Bacteria</taxon>
        <taxon>Bacillati</taxon>
        <taxon>Actinomycetota</taxon>
        <taxon>Actinomycetes</taxon>
        <taxon>Glycomycetales</taxon>
        <taxon>Glycomycetaceae</taxon>
        <taxon>Glycomyces</taxon>
    </lineage>
</organism>
<comment type="similarity">
    <text evidence="1">Belongs to the AfsR/DnrI/RedD regulatory family.</text>
</comment>
<dbReference type="Pfam" id="PF13424">
    <property type="entry name" value="TPR_12"/>
    <property type="match status" value="2"/>
</dbReference>
<dbReference type="InterPro" id="IPR051677">
    <property type="entry name" value="AfsR-DnrI-RedD_regulator"/>
</dbReference>
<dbReference type="InterPro" id="IPR019734">
    <property type="entry name" value="TPR_rpt"/>
</dbReference>
<dbReference type="PROSITE" id="PS51755">
    <property type="entry name" value="OMPR_PHOB"/>
    <property type="match status" value="1"/>
</dbReference>
<evidence type="ECO:0000256" key="1">
    <source>
        <dbReference type="ARBA" id="ARBA00005820"/>
    </source>
</evidence>
<evidence type="ECO:0000256" key="2">
    <source>
        <dbReference type="ARBA" id="ARBA00023015"/>
    </source>
</evidence>
<dbReference type="PRINTS" id="PR00364">
    <property type="entry name" value="DISEASERSIST"/>
</dbReference>
<dbReference type="Proteomes" id="UP000308760">
    <property type="component" value="Unassembled WGS sequence"/>
</dbReference>
<sequence length="934" mass="101243">MAFSEEETGVVESVPPTLTVSLLGPLDIRVDGRQVALTTGRRRSLLAVLAMSGGRTVPVDQLASAVFGEGLPANARRSVQTYLARLRRAIGDRWINTEAAGVMLQVDPDAVDAIRFEHLLDRAARHRDGDEERDLLCRALSLWRGDPFDGVASERLELFEAPRLRELFLAGLERRIDLDLAEGRHGELVAELSRLTAEHPLRESLWVRLLAALDGSGRPAEALERYEAIRAMIADELGADPGPELRQAHTDLLAERRPASAGRAELTVTPRQLPVGIDAFTGREAELQTLSGLAEGTADAPAAAVVTGTAGVGKTSLALHWAHRVADRFPDGQLYVDLRGFGPRGQVMEPGEAVRAFLEAFGIAPTRLPSSLDGLVGLYRSLLAGRRVLVVLDNARDGDQVRPLLPTGPGCMALVTSRDRLLGLVAAETARPIGLDLPALAEARLMLAARIGVDRIEADLDAADQIVAHCARLPLALAVAAARAQANPVMSLAALADELRGMEGGLDALDSGDHVADVRRVFSWSYRTLSDEVAGLFRLLSLHPGPDIAVPTAASLAGLPPRQVRRRLSELARAHLLSEFAPGRFAFHDLLRAYAAELATRYESSADRHRAAHRLLDHYVHTSHVATLLVEPGVPEIDIPLGETSQGVIREPLDDREAAMTWFEVEHRAMMATAVQADDDFDVHVWQSAWALQRFFYLRGHWHSQIGILQAALAASQRLGNPAAQAHSHRALAWAHSQLGQLEESGSHLTHALELSALAGDPIGQAAAHNNLGFLAQEQGHLDEALEHSRRALELHRAAGHRLGEANALNSIGWQLALLGEHAKALDFCEQALELCLELDYRSLGAGVCDSLGYIHNGLGNHTEARSQYQSAIDSYREFGDRFNEADTLAHLGDLHHSTGDSDAARKAWQASLDILIDLEHANAADLRAKLDDL</sequence>
<dbReference type="InterPro" id="IPR001867">
    <property type="entry name" value="OmpR/PhoB-type_DNA-bd"/>
</dbReference>
<dbReference type="Pfam" id="PF03704">
    <property type="entry name" value="BTAD"/>
    <property type="match status" value="1"/>
</dbReference>
<evidence type="ECO:0000259" key="7">
    <source>
        <dbReference type="PROSITE" id="PS51755"/>
    </source>
</evidence>
<keyword evidence="5" id="KW-0802">TPR repeat</keyword>
<dbReference type="InterPro" id="IPR005158">
    <property type="entry name" value="BTAD"/>
</dbReference>
<dbReference type="AlphaFoldDB" id="A0A4S8QCG8"/>
<evidence type="ECO:0000256" key="3">
    <source>
        <dbReference type="ARBA" id="ARBA00023125"/>
    </source>
</evidence>
<accession>A0A4S8QCG8</accession>
<reference evidence="8 9" key="2">
    <citation type="submission" date="2019-05" db="EMBL/GenBank/DDBJ databases">
        <title>Glycomyces buryatensis sp. nov.</title>
        <authorList>
            <person name="Nikitina E."/>
        </authorList>
    </citation>
    <scope>NUCLEOTIDE SEQUENCE [LARGE SCALE GENOMIC DNA]</scope>
    <source>
        <strain evidence="8 9">18</strain>
    </source>
</reference>
<evidence type="ECO:0000313" key="8">
    <source>
        <dbReference type="EMBL" id="THV42223.1"/>
    </source>
</evidence>
<dbReference type="SMART" id="SM00028">
    <property type="entry name" value="TPR"/>
    <property type="match status" value="5"/>
</dbReference>
<dbReference type="Gene3D" id="1.10.10.10">
    <property type="entry name" value="Winged helix-like DNA-binding domain superfamily/Winged helix DNA-binding domain"/>
    <property type="match status" value="1"/>
</dbReference>
<dbReference type="PANTHER" id="PTHR35807:SF1">
    <property type="entry name" value="TRANSCRIPTIONAL REGULATOR REDD"/>
    <property type="match status" value="1"/>
</dbReference>
<feature type="DNA-binding region" description="OmpR/PhoB-type" evidence="6">
    <location>
        <begin position="9"/>
        <end position="106"/>
    </location>
</feature>
<dbReference type="GO" id="GO:0000160">
    <property type="term" value="P:phosphorelay signal transduction system"/>
    <property type="evidence" value="ECO:0007669"/>
    <property type="project" value="InterPro"/>
</dbReference>
<dbReference type="SUPFAM" id="SSF48452">
    <property type="entry name" value="TPR-like"/>
    <property type="match status" value="2"/>
</dbReference>
<proteinExistence type="inferred from homology"/>
<dbReference type="SMART" id="SM00862">
    <property type="entry name" value="Trans_reg_C"/>
    <property type="match status" value="1"/>
</dbReference>
<dbReference type="InterPro" id="IPR016032">
    <property type="entry name" value="Sig_transdc_resp-reg_C-effctor"/>
</dbReference>
<dbReference type="InterPro" id="IPR011990">
    <property type="entry name" value="TPR-like_helical_dom_sf"/>
</dbReference>
<dbReference type="PANTHER" id="PTHR35807">
    <property type="entry name" value="TRANSCRIPTIONAL REGULATOR REDD-RELATED"/>
    <property type="match status" value="1"/>
</dbReference>
<dbReference type="SUPFAM" id="SSF46894">
    <property type="entry name" value="C-terminal effector domain of the bipartite response regulators"/>
    <property type="match status" value="1"/>
</dbReference>
<keyword evidence="3 6" id="KW-0238">DNA-binding</keyword>
<keyword evidence="2" id="KW-0805">Transcription regulation</keyword>
<dbReference type="OrthoDB" id="7628974at2"/>
<gene>
    <name evidence="8" type="ORF">FAB82_07385</name>
</gene>
<dbReference type="InterPro" id="IPR027417">
    <property type="entry name" value="P-loop_NTPase"/>
</dbReference>
<name>A0A4S8QCG8_9ACTN</name>
<dbReference type="Pfam" id="PF00486">
    <property type="entry name" value="Trans_reg_C"/>
    <property type="match status" value="1"/>
</dbReference>
<comment type="caution">
    <text evidence="8">The sequence shown here is derived from an EMBL/GenBank/DDBJ whole genome shotgun (WGS) entry which is preliminary data.</text>
</comment>
<dbReference type="CDD" id="cd15831">
    <property type="entry name" value="BTAD"/>
    <property type="match status" value="1"/>
</dbReference>
<keyword evidence="9" id="KW-1185">Reference proteome</keyword>